<gene>
    <name evidence="1" type="ORF">RMSM_06530</name>
</gene>
<reference evidence="1 2" key="1">
    <citation type="journal article" date="2013" name="Mar. Genomics">
        <title>Expression of sulfatases in Rhodopirellula baltica and the diversity of sulfatases in the genus Rhodopirellula.</title>
        <authorList>
            <person name="Wegner C.E."/>
            <person name="Richter-Heitmann T."/>
            <person name="Klindworth A."/>
            <person name="Klockow C."/>
            <person name="Richter M."/>
            <person name="Achstetter T."/>
            <person name="Glockner F.O."/>
            <person name="Harder J."/>
        </authorList>
    </citation>
    <scope>NUCLEOTIDE SEQUENCE [LARGE SCALE GENOMIC DNA]</scope>
    <source>
        <strain evidence="1 2">SM1</strain>
    </source>
</reference>
<dbReference type="Proteomes" id="UP000011991">
    <property type="component" value="Unassembled WGS sequence"/>
</dbReference>
<proteinExistence type="predicted"/>
<dbReference type="EMBL" id="ANOG01000944">
    <property type="protein sequence ID" value="EMI16552.1"/>
    <property type="molecule type" value="Genomic_DNA"/>
</dbReference>
<name>M5RMD4_9BACT</name>
<keyword evidence="2" id="KW-1185">Reference proteome</keyword>
<organism evidence="1 2">
    <name type="scientific">Rhodopirellula maiorica SM1</name>
    <dbReference type="NCBI Taxonomy" id="1265738"/>
    <lineage>
        <taxon>Bacteria</taxon>
        <taxon>Pseudomonadati</taxon>
        <taxon>Planctomycetota</taxon>
        <taxon>Planctomycetia</taxon>
        <taxon>Pirellulales</taxon>
        <taxon>Pirellulaceae</taxon>
        <taxon>Novipirellula</taxon>
    </lineage>
</organism>
<accession>M5RMD4</accession>
<protein>
    <submittedName>
        <fullName evidence="1">Uncharacterized protein</fullName>
    </submittedName>
</protein>
<comment type="caution">
    <text evidence="1">The sequence shown here is derived from an EMBL/GenBank/DDBJ whole genome shotgun (WGS) entry which is preliminary data.</text>
</comment>
<evidence type="ECO:0000313" key="2">
    <source>
        <dbReference type="Proteomes" id="UP000011991"/>
    </source>
</evidence>
<evidence type="ECO:0000313" key="1">
    <source>
        <dbReference type="EMBL" id="EMI16552.1"/>
    </source>
</evidence>
<sequence>MKGGFQAEPRHICLAIENEQQFTAFRTSAEIPPSLPFAILTADESFFSRREFVGCKIGRCERHHRQPHFR</sequence>
<dbReference type="AlphaFoldDB" id="M5RMD4"/>